<dbReference type="Pfam" id="PF00168">
    <property type="entry name" value="C2"/>
    <property type="match status" value="2"/>
</dbReference>
<name>A0A4C1UNS3_EUMVA</name>
<dbReference type="PANTHER" id="PTHR45716:SF2">
    <property type="entry name" value="BITESIZE, ISOFORM I"/>
    <property type="match status" value="1"/>
</dbReference>
<keyword evidence="2" id="KW-0677">Repeat</keyword>
<dbReference type="AlphaFoldDB" id="A0A4C1UNS3"/>
<feature type="domain" description="C2" evidence="4">
    <location>
        <begin position="199"/>
        <end position="322"/>
    </location>
</feature>
<dbReference type="InterPro" id="IPR035892">
    <property type="entry name" value="C2_domain_sf"/>
</dbReference>
<evidence type="ECO:0000256" key="3">
    <source>
        <dbReference type="ARBA" id="ARBA00023136"/>
    </source>
</evidence>
<dbReference type="PANTHER" id="PTHR45716">
    <property type="entry name" value="BITESIZE, ISOFORM I"/>
    <property type="match status" value="1"/>
</dbReference>
<sequence>MVWVDDMSHSPLPHARGTYSLRANALILSLPVRSDSMASVYSGAGEGARGSVTVRGEVQFSLLYNYRLGALEVGVKRCRDLAPVDMKRSRSDPYVKVYLLPDKSKAGKRKTKVKKNTLHPEFEETLRFVQPLPSLSSRTLWLSVWHADMFGRNDFLGEVTLPLADVVFDDATPMWYKLQERTEQFEEPPGSRGDLVIALKFEIQEGSNSTPSRGKGTLHVLVKEAKNLVATKPNGFDLFCKSYLLPERGRLAKQKTSVCRRTLNPRWEHTFVYRGVTLAELNTRALELSLWDRDRLASNDFMGAVRLSLGSGMYMGASVNWMDSIGKEVTLWQTMMQRPNFWVEGSLPLRLNFSKASLEPLLQDRGIILALLTTTGETWLHHYDLETKSQSMTWRRPSSPTLNKIKASRLVRKIMGSLFWDSKGQQRLTCELKLKAAIRDAGFEILEHPPYSLDLAAMVNSQKLKTFYTGCFEDAPSSPTPKNDAAVMDKSPMEFFNGKQQTFEILLLVPPTMDRVLIHPANDAAMSVSS</sequence>
<keyword evidence="3" id="KW-0472">Membrane</keyword>
<dbReference type="GO" id="GO:0006887">
    <property type="term" value="P:exocytosis"/>
    <property type="evidence" value="ECO:0007669"/>
    <property type="project" value="TreeGrafter"/>
</dbReference>
<dbReference type="FunFam" id="2.60.40.150:FF:000006">
    <property type="entry name" value="Synaptotagmin-like 5, isoform CRA_a"/>
    <property type="match status" value="1"/>
</dbReference>
<dbReference type="CDD" id="cd08521">
    <property type="entry name" value="C2A_SLP"/>
    <property type="match status" value="1"/>
</dbReference>
<reference evidence="5 6" key="1">
    <citation type="journal article" date="2019" name="Commun. Biol.">
        <title>The bagworm genome reveals a unique fibroin gene that provides high tensile strength.</title>
        <authorList>
            <person name="Kono N."/>
            <person name="Nakamura H."/>
            <person name="Ohtoshi R."/>
            <person name="Tomita M."/>
            <person name="Numata K."/>
            <person name="Arakawa K."/>
        </authorList>
    </citation>
    <scope>NUCLEOTIDE SEQUENCE [LARGE SCALE GENOMIC DNA]</scope>
</reference>
<evidence type="ECO:0000313" key="5">
    <source>
        <dbReference type="EMBL" id="GBP28101.1"/>
    </source>
</evidence>
<dbReference type="OrthoDB" id="195679at2759"/>
<dbReference type="Gene3D" id="2.60.40.150">
    <property type="entry name" value="C2 domain"/>
    <property type="match status" value="2"/>
</dbReference>
<comment type="caution">
    <text evidence="5">The sequence shown here is derived from an EMBL/GenBank/DDBJ whole genome shotgun (WGS) entry which is preliminary data.</text>
</comment>
<dbReference type="InterPro" id="IPR000008">
    <property type="entry name" value="C2_dom"/>
</dbReference>
<accession>A0A4C1UNS3</accession>
<dbReference type="EMBL" id="BGZK01000202">
    <property type="protein sequence ID" value="GBP28101.1"/>
    <property type="molecule type" value="Genomic_DNA"/>
</dbReference>
<dbReference type="PROSITE" id="PS50004">
    <property type="entry name" value="C2"/>
    <property type="match status" value="2"/>
</dbReference>
<dbReference type="InterPro" id="IPR001565">
    <property type="entry name" value="Synaptotagmin"/>
</dbReference>
<keyword evidence="6" id="KW-1185">Reference proteome</keyword>
<dbReference type="STRING" id="151549.A0A4C1UNS3"/>
<evidence type="ECO:0000259" key="4">
    <source>
        <dbReference type="PROSITE" id="PS50004"/>
    </source>
</evidence>
<dbReference type="PRINTS" id="PR00399">
    <property type="entry name" value="SYNAPTOTAGMN"/>
</dbReference>
<organism evidence="5 6">
    <name type="scientific">Eumeta variegata</name>
    <name type="common">Bagworm moth</name>
    <name type="synonym">Eumeta japonica</name>
    <dbReference type="NCBI Taxonomy" id="151549"/>
    <lineage>
        <taxon>Eukaryota</taxon>
        <taxon>Metazoa</taxon>
        <taxon>Ecdysozoa</taxon>
        <taxon>Arthropoda</taxon>
        <taxon>Hexapoda</taxon>
        <taxon>Insecta</taxon>
        <taxon>Pterygota</taxon>
        <taxon>Neoptera</taxon>
        <taxon>Endopterygota</taxon>
        <taxon>Lepidoptera</taxon>
        <taxon>Glossata</taxon>
        <taxon>Ditrysia</taxon>
        <taxon>Tineoidea</taxon>
        <taxon>Psychidae</taxon>
        <taxon>Oiketicinae</taxon>
        <taxon>Eumeta</taxon>
    </lineage>
</organism>
<dbReference type="SMART" id="SM00239">
    <property type="entry name" value="C2"/>
    <property type="match status" value="2"/>
</dbReference>
<dbReference type="GO" id="GO:0070382">
    <property type="term" value="C:exocytic vesicle"/>
    <property type="evidence" value="ECO:0007669"/>
    <property type="project" value="TreeGrafter"/>
</dbReference>
<dbReference type="GO" id="GO:0042043">
    <property type="term" value="F:neurexin family protein binding"/>
    <property type="evidence" value="ECO:0007669"/>
    <property type="project" value="TreeGrafter"/>
</dbReference>
<evidence type="ECO:0000256" key="1">
    <source>
        <dbReference type="ARBA" id="ARBA00004370"/>
    </source>
</evidence>
<dbReference type="GO" id="GO:0005886">
    <property type="term" value="C:plasma membrane"/>
    <property type="evidence" value="ECO:0007669"/>
    <property type="project" value="TreeGrafter"/>
</dbReference>
<feature type="domain" description="C2" evidence="4">
    <location>
        <begin position="54"/>
        <end position="176"/>
    </location>
</feature>
<protein>
    <submittedName>
        <fullName evidence="5">Synaptotagmin-like protein 4</fullName>
    </submittedName>
</protein>
<proteinExistence type="predicted"/>
<dbReference type="InterPro" id="IPR043567">
    <property type="entry name" value="SYTL1-5_C2B"/>
</dbReference>
<dbReference type="SUPFAM" id="SSF49562">
    <property type="entry name" value="C2 domain (Calcium/lipid-binding domain, CaLB)"/>
    <property type="match status" value="2"/>
</dbReference>
<dbReference type="CDD" id="cd04020">
    <property type="entry name" value="C2B_SLP_1-2-3-4"/>
    <property type="match status" value="1"/>
</dbReference>
<dbReference type="Proteomes" id="UP000299102">
    <property type="component" value="Unassembled WGS sequence"/>
</dbReference>
<comment type="subcellular location">
    <subcellularLocation>
        <location evidence="1">Membrane</location>
    </subcellularLocation>
</comment>
<gene>
    <name evidence="5" type="primary">SYTL4</name>
    <name evidence="5" type="ORF">EVAR_21223_1</name>
</gene>
<evidence type="ECO:0000313" key="6">
    <source>
        <dbReference type="Proteomes" id="UP000299102"/>
    </source>
</evidence>
<evidence type="ECO:0000256" key="2">
    <source>
        <dbReference type="ARBA" id="ARBA00022737"/>
    </source>
</evidence>